<feature type="domain" description="Aminotransferase-like plant mobile" evidence="1">
    <location>
        <begin position="60"/>
        <end position="167"/>
    </location>
</feature>
<evidence type="ECO:0000313" key="3">
    <source>
        <dbReference type="Proteomes" id="UP000289738"/>
    </source>
</evidence>
<proteinExistence type="predicted"/>
<dbReference type="InterPro" id="IPR019557">
    <property type="entry name" value="AminoTfrase-like_pln_mobile"/>
</dbReference>
<name>A0A445CFX2_ARAHY</name>
<protein>
    <recommendedName>
        <fullName evidence="1">Aminotransferase-like plant mobile domain-containing protein</fullName>
    </recommendedName>
</protein>
<dbReference type="EMBL" id="SDMP01000007">
    <property type="protein sequence ID" value="RYR49818.1"/>
    <property type="molecule type" value="Genomic_DNA"/>
</dbReference>
<dbReference type="InterPro" id="IPR044824">
    <property type="entry name" value="MAIN-like"/>
</dbReference>
<dbReference type="PANTHER" id="PTHR46033:SF8">
    <property type="entry name" value="PROTEIN MAINTENANCE OF MERISTEMS-LIKE"/>
    <property type="match status" value="1"/>
</dbReference>
<evidence type="ECO:0000313" key="2">
    <source>
        <dbReference type="EMBL" id="RYR49818.1"/>
    </source>
</evidence>
<dbReference type="Proteomes" id="UP000289738">
    <property type="component" value="Chromosome A07"/>
</dbReference>
<sequence>MEGLMKYSSDMGVYGVSRRYDGWVKEIGRTDLVDRNRMDRFQDAEGAQIGPTDLCSLSTRHVCSLPWLAHRIVLNDDVHIQMYVRCHIMLLFGIILFGDKSGAAVHWKFLLLLRNFGQIIQFSWGLACLEHLYRSLCRATRVDCKEMDDPLTLLLTWTWIRLPFLAPIPGNPRVFPIANR</sequence>
<reference evidence="2 3" key="1">
    <citation type="submission" date="2019-01" db="EMBL/GenBank/DDBJ databases">
        <title>Sequencing of cultivated peanut Arachis hypogaea provides insights into genome evolution and oil improvement.</title>
        <authorList>
            <person name="Chen X."/>
        </authorList>
    </citation>
    <scope>NUCLEOTIDE SEQUENCE [LARGE SCALE GENOMIC DNA]</scope>
    <source>
        <strain evidence="3">cv. Fuhuasheng</strain>
        <tissue evidence="2">Leaves</tissue>
    </source>
</reference>
<dbReference type="AlphaFoldDB" id="A0A445CFX2"/>
<dbReference type="GO" id="GO:0010073">
    <property type="term" value="P:meristem maintenance"/>
    <property type="evidence" value="ECO:0007669"/>
    <property type="project" value="InterPro"/>
</dbReference>
<dbReference type="PANTHER" id="PTHR46033">
    <property type="entry name" value="PROTEIN MAIN-LIKE 2"/>
    <property type="match status" value="1"/>
</dbReference>
<comment type="caution">
    <text evidence="2">The sequence shown here is derived from an EMBL/GenBank/DDBJ whole genome shotgun (WGS) entry which is preliminary data.</text>
</comment>
<dbReference type="Pfam" id="PF10536">
    <property type="entry name" value="PMD"/>
    <property type="match status" value="1"/>
</dbReference>
<organism evidence="2 3">
    <name type="scientific">Arachis hypogaea</name>
    <name type="common">Peanut</name>
    <dbReference type="NCBI Taxonomy" id="3818"/>
    <lineage>
        <taxon>Eukaryota</taxon>
        <taxon>Viridiplantae</taxon>
        <taxon>Streptophyta</taxon>
        <taxon>Embryophyta</taxon>
        <taxon>Tracheophyta</taxon>
        <taxon>Spermatophyta</taxon>
        <taxon>Magnoliopsida</taxon>
        <taxon>eudicotyledons</taxon>
        <taxon>Gunneridae</taxon>
        <taxon>Pentapetalae</taxon>
        <taxon>rosids</taxon>
        <taxon>fabids</taxon>
        <taxon>Fabales</taxon>
        <taxon>Fabaceae</taxon>
        <taxon>Papilionoideae</taxon>
        <taxon>50 kb inversion clade</taxon>
        <taxon>dalbergioids sensu lato</taxon>
        <taxon>Dalbergieae</taxon>
        <taxon>Pterocarpus clade</taxon>
        <taxon>Arachis</taxon>
    </lineage>
</organism>
<gene>
    <name evidence="2" type="ORF">Ahy_A07g036336</name>
</gene>
<evidence type="ECO:0000259" key="1">
    <source>
        <dbReference type="Pfam" id="PF10536"/>
    </source>
</evidence>
<keyword evidence="3" id="KW-1185">Reference proteome</keyword>
<accession>A0A445CFX2</accession>